<feature type="compositionally biased region" description="Polar residues" evidence="1">
    <location>
        <begin position="21"/>
        <end position="38"/>
    </location>
</feature>
<accession>A0A9W7A231</accession>
<feature type="compositionally biased region" description="Basic residues" evidence="1">
    <location>
        <begin position="120"/>
        <end position="130"/>
    </location>
</feature>
<feature type="region of interest" description="Disordered" evidence="1">
    <location>
        <begin position="21"/>
        <end position="150"/>
    </location>
</feature>
<evidence type="ECO:0000313" key="2">
    <source>
        <dbReference type="EMBL" id="GMH64296.1"/>
    </source>
</evidence>
<protein>
    <submittedName>
        <fullName evidence="2">Uncharacterized protein</fullName>
    </submittedName>
</protein>
<name>A0A9W7A231_9STRA</name>
<evidence type="ECO:0000313" key="3">
    <source>
        <dbReference type="Proteomes" id="UP001165085"/>
    </source>
</evidence>
<sequence>MECESDWVFVEEERYYMVASNSDNDLVRTTQTQLSIPQSIKHAPQHNANNVAVKPDPIPSSKSYRKPRTVSLVESDLLQKDQDDVPSSSSSSPSNATSSSLTSPSLPPPTESAVDIARRMAGKKRKKKKNHALECARKEINKGKEKKVRR</sequence>
<dbReference type="AlphaFoldDB" id="A0A9W7A231"/>
<proteinExistence type="predicted"/>
<dbReference type="EMBL" id="BRXY01000093">
    <property type="protein sequence ID" value="GMH64296.1"/>
    <property type="molecule type" value="Genomic_DNA"/>
</dbReference>
<feature type="compositionally biased region" description="Basic and acidic residues" evidence="1">
    <location>
        <begin position="131"/>
        <end position="143"/>
    </location>
</feature>
<gene>
    <name evidence="2" type="ORF">TrST_g3632</name>
</gene>
<feature type="compositionally biased region" description="Low complexity" evidence="1">
    <location>
        <begin position="86"/>
        <end position="104"/>
    </location>
</feature>
<organism evidence="2 3">
    <name type="scientific">Triparma strigata</name>
    <dbReference type="NCBI Taxonomy" id="1606541"/>
    <lineage>
        <taxon>Eukaryota</taxon>
        <taxon>Sar</taxon>
        <taxon>Stramenopiles</taxon>
        <taxon>Ochrophyta</taxon>
        <taxon>Bolidophyceae</taxon>
        <taxon>Parmales</taxon>
        <taxon>Triparmaceae</taxon>
        <taxon>Triparma</taxon>
    </lineage>
</organism>
<evidence type="ECO:0000256" key="1">
    <source>
        <dbReference type="SAM" id="MobiDB-lite"/>
    </source>
</evidence>
<comment type="caution">
    <text evidence="2">The sequence shown here is derived from an EMBL/GenBank/DDBJ whole genome shotgun (WGS) entry which is preliminary data.</text>
</comment>
<keyword evidence="3" id="KW-1185">Reference proteome</keyword>
<dbReference type="Proteomes" id="UP001165085">
    <property type="component" value="Unassembled WGS sequence"/>
</dbReference>
<reference evidence="3" key="1">
    <citation type="journal article" date="2023" name="Commun. Biol.">
        <title>Genome analysis of Parmales, the sister group of diatoms, reveals the evolutionary specialization of diatoms from phago-mixotrophs to photoautotrophs.</title>
        <authorList>
            <person name="Ban H."/>
            <person name="Sato S."/>
            <person name="Yoshikawa S."/>
            <person name="Yamada K."/>
            <person name="Nakamura Y."/>
            <person name="Ichinomiya M."/>
            <person name="Sato N."/>
            <person name="Blanc-Mathieu R."/>
            <person name="Endo H."/>
            <person name="Kuwata A."/>
            <person name="Ogata H."/>
        </authorList>
    </citation>
    <scope>NUCLEOTIDE SEQUENCE [LARGE SCALE GENOMIC DNA]</scope>
    <source>
        <strain evidence="3">NIES 3701</strain>
    </source>
</reference>